<dbReference type="EMBL" id="KV748295">
    <property type="protein sequence ID" value="OCK86610.1"/>
    <property type="molecule type" value="Genomic_DNA"/>
</dbReference>
<evidence type="ECO:0000313" key="1">
    <source>
        <dbReference type="EMBL" id="OCK86610.1"/>
    </source>
</evidence>
<evidence type="ECO:0000313" key="2">
    <source>
        <dbReference type="Proteomes" id="UP000250078"/>
    </source>
</evidence>
<sequence>MRPFHFHIKPSTPYRCFPNSLRASYAYMHPRSSQQALSAPSNVESPASSAAVASNGPDFVQHRLSLFDRLLAEQKKISASKPREEIRIRLPQDRFVAGNAWETTPASIARTISKSLYEQTIIAEVDGELWDLDRKKVFWHSAAHVLGEAAETRFSCLLCNGPPTEDPPGFYYDMVIPDGKMVQSEDQEAVEKLASTIIKEKQPFERLEMTKTDILEMFKYSKFKVHFINERVPDGSTSTVYRCGSLIDFCRGPHVRHTGITKAFSVLRNSSAYWLGDSNNESVQRIAGIAFPNNKLLQEYKTFLTEAAKRNHRKIGTDQKLFFFDEVSPGSCFFLPHGARIYNALLDFLKSAYFERGYDEVITPNIYKSDLWKTSGHWDHYEQNMFTFEVEKEKYGLKPMNCPGHCKIFSLSEVSYRNLPWRMADFGVLHRNEYSGALSGLTRVRRFAQDDAHIFCALEQAKLQKVEDEIRGILDFLHSVYGLFGFTYKLRLSTRPEKYLGRIETWNDAEAKLKAALNTFTQSLGTTWSENPGDGAFYGPKIDVALTDALKREHQCGTIQLDFQLPQRFRLRYATAKGSSDSVAPASEDLPEGYARPVMIHRAIFGSFERMIAILTEHLAGKWPFWLSPRQILVVPVMPAANDYAVEVQNIFKKQRMYVDVDLSGNTFQKKIRTGQLEQYNFIFVVGAQERDSRTVNIRNRDDVSTQSKGDLVPLQTAIDGLKALRDERRLVNKL</sequence>
<proteinExistence type="predicted"/>
<dbReference type="Proteomes" id="UP000250078">
    <property type="component" value="Unassembled WGS sequence"/>
</dbReference>
<reference evidence="1 2" key="1">
    <citation type="journal article" date="2016" name="Nat. Commun.">
        <title>Ectomycorrhizal ecology is imprinted in the genome of the dominant symbiotic fungus Cenococcum geophilum.</title>
        <authorList>
            <consortium name="DOE Joint Genome Institute"/>
            <person name="Peter M."/>
            <person name="Kohler A."/>
            <person name="Ohm R.A."/>
            <person name="Kuo A."/>
            <person name="Krutzmann J."/>
            <person name="Morin E."/>
            <person name="Arend M."/>
            <person name="Barry K.W."/>
            <person name="Binder M."/>
            <person name="Choi C."/>
            <person name="Clum A."/>
            <person name="Copeland A."/>
            <person name="Grisel N."/>
            <person name="Haridas S."/>
            <person name="Kipfer T."/>
            <person name="LaButti K."/>
            <person name="Lindquist E."/>
            <person name="Lipzen A."/>
            <person name="Maire R."/>
            <person name="Meier B."/>
            <person name="Mihaltcheva S."/>
            <person name="Molinier V."/>
            <person name="Murat C."/>
            <person name="Poggeler S."/>
            <person name="Quandt C.A."/>
            <person name="Sperisen C."/>
            <person name="Tritt A."/>
            <person name="Tisserant E."/>
            <person name="Crous P.W."/>
            <person name="Henrissat B."/>
            <person name="Nehls U."/>
            <person name="Egli S."/>
            <person name="Spatafora J.W."/>
            <person name="Grigoriev I.V."/>
            <person name="Martin F.M."/>
        </authorList>
    </citation>
    <scope>NUCLEOTIDE SEQUENCE [LARGE SCALE GENOMIC DNA]</scope>
    <source>
        <strain evidence="1 2">1.58</strain>
    </source>
</reference>
<name>A0ACC8EK46_9PEZI</name>
<accession>A0ACC8EK46</accession>
<protein>
    <submittedName>
        <fullName evidence="1">Threonyl-tRNA synthetase</fullName>
    </submittedName>
</protein>
<keyword evidence="2" id="KW-1185">Reference proteome</keyword>
<organism evidence="1 2">
    <name type="scientific">Cenococcum geophilum 1.58</name>
    <dbReference type="NCBI Taxonomy" id="794803"/>
    <lineage>
        <taxon>Eukaryota</taxon>
        <taxon>Fungi</taxon>
        <taxon>Dikarya</taxon>
        <taxon>Ascomycota</taxon>
        <taxon>Pezizomycotina</taxon>
        <taxon>Dothideomycetes</taxon>
        <taxon>Pleosporomycetidae</taxon>
        <taxon>Gloniales</taxon>
        <taxon>Gloniaceae</taxon>
        <taxon>Cenococcum</taxon>
    </lineage>
</organism>
<gene>
    <name evidence="1" type="ORF">K441DRAFT_683239</name>
</gene>